<evidence type="ECO:0000313" key="4">
    <source>
        <dbReference type="WBParaSite" id="NBR_0002123301-mRNA-1"/>
    </source>
</evidence>
<dbReference type="STRING" id="27835.A0A0N4YVG1"/>
<accession>A0A0N4YVG1</accession>
<keyword evidence="1" id="KW-0812">Transmembrane</keyword>
<reference evidence="2 3" key="2">
    <citation type="submission" date="2018-11" db="EMBL/GenBank/DDBJ databases">
        <authorList>
            <consortium name="Pathogen Informatics"/>
        </authorList>
    </citation>
    <scope>NUCLEOTIDE SEQUENCE [LARGE SCALE GENOMIC DNA]</scope>
</reference>
<feature type="transmembrane region" description="Helical" evidence="1">
    <location>
        <begin position="123"/>
        <end position="143"/>
    </location>
</feature>
<feature type="transmembrane region" description="Helical" evidence="1">
    <location>
        <begin position="81"/>
        <end position="103"/>
    </location>
</feature>
<feature type="transmembrane region" description="Helical" evidence="1">
    <location>
        <begin position="39"/>
        <end position="61"/>
    </location>
</feature>
<name>A0A0N4YVG1_NIPBR</name>
<dbReference type="Proteomes" id="UP000271162">
    <property type="component" value="Unassembled WGS sequence"/>
</dbReference>
<keyword evidence="1" id="KW-1133">Transmembrane helix</keyword>
<sequence>MLEDVLYEILPVIGFALVASSVFVIIVMRKAVGAFRFTVWFATIDLAAGIATIYAGFYGIISTVYGKTGEMTTPFKCLSGALHVSGWLFLDVFHLALLSLFCFDRLLFMLIPVMYANVSRAYLNLPFVFVLGALSGALITPGFSLSIKSYHNESILVPTFCRLDSVTGDAYYRIHSKGMEFIPVGGIASMMLALVIFGIRSLKQRWLYNWSEDGKHSKQ</sequence>
<feature type="transmembrane region" description="Helical" evidence="1">
    <location>
        <begin position="181"/>
        <end position="199"/>
    </location>
</feature>
<proteinExistence type="predicted"/>
<evidence type="ECO:0000313" key="2">
    <source>
        <dbReference type="EMBL" id="VDL84976.1"/>
    </source>
</evidence>
<dbReference type="EMBL" id="UYSL01026074">
    <property type="protein sequence ID" value="VDL84976.1"/>
    <property type="molecule type" value="Genomic_DNA"/>
</dbReference>
<evidence type="ECO:0000313" key="3">
    <source>
        <dbReference type="Proteomes" id="UP000271162"/>
    </source>
</evidence>
<dbReference type="WBParaSite" id="NBR_0002123301-mRNA-1">
    <property type="protein sequence ID" value="NBR_0002123301-mRNA-1"/>
    <property type="gene ID" value="NBR_0002123301"/>
</dbReference>
<feature type="transmembrane region" description="Helical" evidence="1">
    <location>
        <begin position="6"/>
        <end position="27"/>
    </location>
</feature>
<evidence type="ECO:0000256" key="1">
    <source>
        <dbReference type="SAM" id="Phobius"/>
    </source>
</evidence>
<keyword evidence="3" id="KW-1185">Reference proteome</keyword>
<organism evidence="4">
    <name type="scientific">Nippostrongylus brasiliensis</name>
    <name type="common">Rat hookworm</name>
    <dbReference type="NCBI Taxonomy" id="27835"/>
    <lineage>
        <taxon>Eukaryota</taxon>
        <taxon>Metazoa</taxon>
        <taxon>Ecdysozoa</taxon>
        <taxon>Nematoda</taxon>
        <taxon>Chromadorea</taxon>
        <taxon>Rhabditida</taxon>
        <taxon>Rhabditina</taxon>
        <taxon>Rhabditomorpha</taxon>
        <taxon>Strongyloidea</taxon>
        <taxon>Heligmosomidae</taxon>
        <taxon>Nippostrongylus</taxon>
    </lineage>
</organism>
<reference evidence="4" key="1">
    <citation type="submission" date="2017-02" db="UniProtKB">
        <authorList>
            <consortium name="WormBaseParasite"/>
        </authorList>
    </citation>
    <scope>IDENTIFICATION</scope>
</reference>
<dbReference type="AlphaFoldDB" id="A0A0N4YVG1"/>
<keyword evidence="1" id="KW-0472">Membrane</keyword>
<dbReference type="OMA" id="DIFHMAV"/>
<protein>
    <submittedName>
        <fullName evidence="4">DUF4203 domain-containing protein</fullName>
    </submittedName>
</protein>
<gene>
    <name evidence="2" type="ORF">NBR_LOCUS21234</name>
</gene>